<dbReference type="GO" id="GO:0016989">
    <property type="term" value="F:sigma factor antagonist activity"/>
    <property type="evidence" value="ECO:0007669"/>
    <property type="project" value="TreeGrafter"/>
</dbReference>
<protein>
    <recommendedName>
        <fullName evidence="8">Anti-sigma-W factor RsiW</fullName>
    </recommendedName>
    <alternativeName>
        <fullName evidence="10">Regulator of SigK</fullName>
    </alternativeName>
    <alternativeName>
        <fullName evidence="9">Sigma-K anti-sigma factor RskA</fullName>
    </alternativeName>
</protein>
<name>A0A1M6SBW3_9BACL</name>
<evidence type="ECO:0000256" key="6">
    <source>
        <dbReference type="ARBA" id="ARBA00023136"/>
    </source>
</evidence>
<dbReference type="InterPro" id="IPR018764">
    <property type="entry name" value="RskA_C"/>
</dbReference>
<dbReference type="EMBL" id="FRAF01000013">
    <property type="protein sequence ID" value="SHK42119.1"/>
    <property type="molecule type" value="Genomic_DNA"/>
</dbReference>
<comment type="subcellular location">
    <subcellularLocation>
        <location evidence="2">Cell membrane</location>
    </subcellularLocation>
    <subcellularLocation>
        <location evidence="1">Membrane</location>
        <topology evidence="1">Single-pass membrane protein</topology>
    </subcellularLocation>
</comment>
<dbReference type="InterPro" id="IPR051474">
    <property type="entry name" value="Anti-sigma-K/W_factor"/>
</dbReference>
<dbReference type="GO" id="GO:0005886">
    <property type="term" value="C:plasma membrane"/>
    <property type="evidence" value="ECO:0007669"/>
    <property type="project" value="UniProtKB-SubCell"/>
</dbReference>
<evidence type="ECO:0000313" key="14">
    <source>
        <dbReference type="EMBL" id="SHK42119.1"/>
    </source>
</evidence>
<dbReference type="STRING" id="1830138.SAMN05443507_11390"/>
<feature type="domain" description="Anti-sigma K factor RskA C-terminal" evidence="12">
    <location>
        <begin position="143"/>
        <end position="280"/>
    </location>
</feature>
<organism evidence="14 15">
    <name type="scientific">Alicyclobacillus tolerans</name>
    <dbReference type="NCBI Taxonomy" id="90970"/>
    <lineage>
        <taxon>Bacteria</taxon>
        <taxon>Bacillati</taxon>
        <taxon>Bacillota</taxon>
        <taxon>Bacilli</taxon>
        <taxon>Bacillales</taxon>
        <taxon>Alicyclobacillaceae</taxon>
        <taxon>Alicyclobacillus</taxon>
    </lineage>
</organism>
<keyword evidence="5 11" id="KW-1133">Transmembrane helix</keyword>
<keyword evidence="15" id="KW-1185">Reference proteome</keyword>
<evidence type="ECO:0000256" key="2">
    <source>
        <dbReference type="ARBA" id="ARBA00004236"/>
    </source>
</evidence>
<dbReference type="Pfam" id="PF13490">
    <property type="entry name" value="zf-HC2"/>
    <property type="match status" value="1"/>
</dbReference>
<dbReference type="PANTHER" id="PTHR37461">
    <property type="entry name" value="ANTI-SIGMA-K FACTOR RSKA"/>
    <property type="match status" value="1"/>
</dbReference>
<evidence type="ECO:0000256" key="10">
    <source>
        <dbReference type="ARBA" id="ARBA00030803"/>
    </source>
</evidence>
<dbReference type="Pfam" id="PF10099">
    <property type="entry name" value="RskA_C"/>
    <property type="match status" value="1"/>
</dbReference>
<evidence type="ECO:0000256" key="3">
    <source>
        <dbReference type="ARBA" id="ARBA00022475"/>
    </source>
</evidence>
<evidence type="ECO:0000256" key="1">
    <source>
        <dbReference type="ARBA" id="ARBA00004167"/>
    </source>
</evidence>
<comment type="similarity">
    <text evidence="7">Belongs to the zinc-associated anti-sigma factor (ZAS) superfamily. Anti-sigma-W factor family.</text>
</comment>
<keyword evidence="14" id="KW-0479">Metal-binding</keyword>
<dbReference type="RefSeq" id="WP_072874237.1">
    <property type="nucleotide sequence ID" value="NZ_FRAF01000013.1"/>
</dbReference>
<dbReference type="InterPro" id="IPR027383">
    <property type="entry name" value="Znf_put"/>
</dbReference>
<evidence type="ECO:0000256" key="9">
    <source>
        <dbReference type="ARBA" id="ARBA00029829"/>
    </source>
</evidence>
<evidence type="ECO:0000256" key="5">
    <source>
        <dbReference type="ARBA" id="ARBA00022989"/>
    </source>
</evidence>
<dbReference type="PANTHER" id="PTHR37461:SF1">
    <property type="entry name" value="ANTI-SIGMA-K FACTOR RSKA"/>
    <property type="match status" value="1"/>
</dbReference>
<evidence type="ECO:0000256" key="11">
    <source>
        <dbReference type="SAM" id="Phobius"/>
    </source>
</evidence>
<proteinExistence type="inferred from homology"/>
<dbReference type="GO" id="GO:0006417">
    <property type="term" value="P:regulation of translation"/>
    <property type="evidence" value="ECO:0007669"/>
    <property type="project" value="TreeGrafter"/>
</dbReference>
<evidence type="ECO:0000256" key="4">
    <source>
        <dbReference type="ARBA" id="ARBA00022692"/>
    </source>
</evidence>
<dbReference type="InterPro" id="IPR041916">
    <property type="entry name" value="Anti_sigma_zinc_sf"/>
</dbReference>
<feature type="transmembrane region" description="Helical" evidence="11">
    <location>
        <begin position="138"/>
        <end position="157"/>
    </location>
</feature>
<dbReference type="AlphaFoldDB" id="A0A1M6SBW3"/>
<keyword evidence="14" id="KW-0863">Zinc-finger</keyword>
<dbReference type="Proteomes" id="UP000184016">
    <property type="component" value="Unassembled WGS sequence"/>
</dbReference>
<evidence type="ECO:0000259" key="12">
    <source>
        <dbReference type="Pfam" id="PF10099"/>
    </source>
</evidence>
<evidence type="ECO:0000313" key="15">
    <source>
        <dbReference type="Proteomes" id="UP000184016"/>
    </source>
</evidence>
<keyword evidence="6 11" id="KW-0472">Membrane</keyword>
<keyword evidence="4 11" id="KW-0812">Transmembrane</keyword>
<reference evidence="15" key="1">
    <citation type="submission" date="2016-11" db="EMBL/GenBank/DDBJ databases">
        <authorList>
            <person name="Varghese N."/>
            <person name="Submissions S."/>
        </authorList>
    </citation>
    <scope>NUCLEOTIDE SEQUENCE [LARGE SCALE GENOMIC DNA]</scope>
    <source>
        <strain evidence="15">USBA-503</strain>
    </source>
</reference>
<evidence type="ECO:0000256" key="8">
    <source>
        <dbReference type="ARBA" id="ARBA00024438"/>
    </source>
</evidence>
<keyword evidence="14" id="KW-0862">Zinc</keyword>
<gene>
    <name evidence="14" type="ORF">SAMN05443507_11390</name>
</gene>
<evidence type="ECO:0000256" key="7">
    <source>
        <dbReference type="ARBA" id="ARBA00024353"/>
    </source>
</evidence>
<evidence type="ECO:0000259" key="13">
    <source>
        <dbReference type="Pfam" id="PF13490"/>
    </source>
</evidence>
<dbReference type="GO" id="GO:0008270">
    <property type="term" value="F:zinc ion binding"/>
    <property type="evidence" value="ECO:0007669"/>
    <property type="project" value="UniProtKB-KW"/>
</dbReference>
<sequence length="289" mass="32675">MNEQQVCSLRELYVLDGLTKEERQMFEEHLTNCKECQNEISLLMPLKDWLLYDFEMAMPPKDMKQRVLKNVYDAIDNEEGTETVVLSSHQINDLKEITSVLPDQTSNDSDREKFGKINDGHRIPITSGFGKYRNRYRWFIPMTAAAVLFIVSGIVYYTENPVFQNRSQLTDRNPLGQMTEAIQLKATAQFNTTSGQALIENGQMGRSLFIHFSGLQPVYGSQVYQVWLIKKGQPPVSLGVFTPNSQGKAIFASLIPFNETFQTVGITLEPRAIDKTPKGPLVLLGSISV</sequence>
<keyword evidence="3" id="KW-1003">Cell membrane</keyword>
<dbReference type="Gene3D" id="1.10.10.1320">
    <property type="entry name" value="Anti-sigma factor, zinc-finger domain"/>
    <property type="match status" value="1"/>
</dbReference>
<feature type="domain" description="Putative zinc-finger" evidence="13">
    <location>
        <begin position="12"/>
        <end position="37"/>
    </location>
</feature>
<accession>A0A1M6SBW3</accession>